<dbReference type="Proteomes" id="UP000260828">
    <property type="component" value="Unassembled WGS sequence"/>
</dbReference>
<reference evidence="7" key="2">
    <citation type="submission" date="2017-04" db="EMBL/GenBank/DDBJ databases">
        <title>Function of individual gut microbiota members based on whole genome sequencing of pure cultures obtained from chicken caecum.</title>
        <authorList>
            <person name="Medvecky M."/>
            <person name="Cejkova D."/>
            <person name="Polansky O."/>
            <person name="Karasova D."/>
            <person name="Kubasova T."/>
            <person name="Cizek A."/>
            <person name="Rychlik I."/>
        </authorList>
    </citation>
    <scope>NUCLEOTIDE SEQUENCE [LARGE SCALE GENOMIC DNA]</scope>
    <source>
        <strain evidence="7">An175</strain>
    </source>
</reference>
<feature type="region of interest" description="Disordered" evidence="1">
    <location>
        <begin position="31"/>
        <end position="64"/>
    </location>
</feature>
<evidence type="ECO:0000313" key="5">
    <source>
        <dbReference type="EMBL" id="RGE68260.1"/>
    </source>
</evidence>
<dbReference type="AlphaFoldDB" id="A0A174MUK9"/>
<feature type="compositionally biased region" description="Low complexity" evidence="1">
    <location>
        <begin position="31"/>
        <end position="50"/>
    </location>
</feature>
<evidence type="ECO:0000256" key="1">
    <source>
        <dbReference type="SAM" id="MobiDB-lite"/>
    </source>
</evidence>
<reference evidence="5 8" key="4">
    <citation type="submission" date="2018-08" db="EMBL/GenBank/DDBJ databases">
        <title>A genome reference for cultivated species of the human gut microbiota.</title>
        <authorList>
            <person name="Zou Y."/>
            <person name="Xue W."/>
            <person name="Luo G."/>
        </authorList>
    </citation>
    <scope>NUCLEOTIDE SEQUENCE [LARGE SCALE GENOMIC DNA]</scope>
    <source>
        <strain evidence="5 8">TF05-12AC</strain>
    </source>
</reference>
<evidence type="ECO:0000313" key="4">
    <source>
        <dbReference type="EMBL" id="OUP67853.1"/>
    </source>
</evidence>
<dbReference type="PROSITE" id="PS51257">
    <property type="entry name" value="PROKAR_LIPOPROTEIN"/>
    <property type="match status" value="1"/>
</dbReference>
<dbReference type="Proteomes" id="UP000095765">
    <property type="component" value="Unassembled WGS sequence"/>
</dbReference>
<name>A0A174MUK9_9FIRM</name>
<evidence type="ECO:0000313" key="6">
    <source>
        <dbReference type="Proteomes" id="UP000095765"/>
    </source>
</evidence>
<evidence type="ECO:0000313" key="8">
    <source>
        <dbReference type="Proteomes" id="UP000260828"/>
    </source>
</evidence>
<sequence>MKQIAALLLAAVLAASMAACTGRNSLATSSALSEGAASAATSSEPAPQASGTPSESLLSSAPQTDRAGLERTLYIGAGASMKEYPWTFESDPSPDDLIAAIAEMTGWNLTLAEPVSSGRGGMTVVFGRESSVFTGPPDPQKDEFHVFDTQDLVFHILDSIQKTLQMNTIDPALGDPDNLDIYFSTEDGAISLPDVGIEIPLEEPYPGSAALSETYAQS</sequence>
<dbReference type="OrthoDB" id="2064380at2"/>
<keyword evidence="2" id="KW-0732">Signal</keyword>
<reference evidence="3 6" key="1">
    <citation type="submission" date="2015-09" db="EMBL/GenBank/DDBJ databases">
        <authorList>
            <consortium name="Pathogen Informatics"/>
        </authorList>
    </citation>
    <scope>NUCLEOTIDE SEQUENCE [LARGE SCALE GENOMIC DNA]</scope>
    <source>
        <strain evidence="3 6">2789STDY5834939</strain>
    </source>
</reference>
<dbReference type="GeneID" id="72463096"/>
<feature type="compositionally biased region" description="Polar residues" evidence="1">
    <location>
        <begin position="51"/>
        <end position="63"/>
    </location>
</feature>
<protein>
    <recommendedName>
        <fullName evidence="9">GerMN domain-containing protein</fullName>
    </recommendedName>
</protein>
<evidence type="ECO:0000313" key="7">
    <source>
        <dbReference type="Proteomes" id="UP000196386"/>
    </source>
</evidence>
<evidence type="ECO:0000313" key="3">
    <source>
        <dbReference type="EMBL" id="CUP37425.1"/>
    </source>
</evidence>
<feature type="chain" id="PRO_5041795267" description="GerMN domain-containing protein" evidence="2">
    <location>
        <begin position="19"/>
        <end position="218"/>
    </location>
</feature>
<evidence type="ECO:0000256" key="2">
    <source>
        <dbReference type="SAM" id="SignalP"/>
    </source>
</evidence>
<proteinExistence type="predicted"/>
<dbReference type="Proteomes" id="UP000196386">
    <property type="component" value="Unassembled WGS sequence"/>
</dbReference>
<feature type="signal peptide" evidence="2">
    <location>
        <begin position="1"/>
        <end position="18"/>
    </location>
</feature>
<dbReference type="EMBL" id="QVME01000003">
    <property type="protein sequence ID" value="RGE68260.1"/>
    <property type="molecule type" value="Genomic_DNA"/>
</dbReference>
<dbReference type="EMBL" id="CZBE01000003">
    <property type="protein sequence ID" value="CUP37425.1"/>
    <property type="molecule type" value="Genomic_DNA"/>
</dbReference>
<dbReference type="RefSeq" id="WP_024730942.1">
    <property type="nucleotide sequence ID" value="NZ_CABIWA010000006.1"/>
</dbReference>
<reference evidence="4" key="3">
    <citation type="journal article" date="2018" name="BMC Genomics">
        <title>Whole genome sequencing and function prediction of 133 gut anaerobes isolated from chicken caecum in pure cultures.</title>
        <authorList>
            <person name="Medvecky M."/>
            <person name="Cejkova D."/>
            <person name="Polansky O."/>
            <person name="Karasova D."/>
            <person name="Kubasova T."/>
            <person name="Cizek A."/>
            <person name="Rychlik I."/>
        </authorList>
    </citation>
    <scope>NUCLEOTIDE SEQUENCE</scope>
    <source>
        <strain evidence="4">An175</strain>
    </source>
</reference>
<gene>
    <name evidence="4" type="ORF">B5F11_16170</name>
    <name evidence="5" type="ORF">DXC40_07905</name>
    <name evidence="3" type="ORF">ERS852551_00602</name>
</gene>
<organism evidence="3 6">
    <name type="scientific">Anaerotruncus colihominis</name>
    <dbReference type="NCBI Taxonomy" id="169435"/>
    <lineage>
        <taxon>Bacteria</taxon>
        <taxon>Bacillati</taxon>
        <taxon>Bacillota</taxon>
        <taxon>Clostridia</taxon>
        <taxon>Eubacteriales</taxon>
        <taxon>Oscillospiraceae</taxon>
        <taxon>Anaerotruncus</taxon>
    </lineage>
</organism>
<evidence type="ECO:0008006" key="9">
    <source>
        <dbReference type="Google" id="ProtNLM"/>
    </source>
</evidence>
<accession>A0A174MUK9</accession>
<dbReference type="EMBL" id="NFKP01000025">
    <property type="protein sequence ID" value="OUP67853.1"/>
    <property type="molecule type" value="Genomic_DNA"/>
</dbReference>